<organism evidence="5">
    <name type="scientific">Naegleria gruberi</name>
    <name type="common">Amoeba</name>
    <dbReference type="NCBI Taxonomy" id="5762"/>
    <lineage>
        <taxon>Eukaryota</taxon>
        <taxon>Discoba</taxon>
        <taxon>Heterolobosea</taxon>
        <taxon>Tetramitia</taxon>
        <taxon>Eutetramitia</taxon>
        <taxon>Vahlkampfiidae</taxon>
        <taxon>Naegleria</taxon>
    </lineage>
</organism>
<dbReference type="eggNOG" id="KOG2382">
    <property type="taxonomic scope" value="Eukaryota"/>
</dbReference>
<dbReference type="Gene3D" id="3.40.50.1820">
    <property type="entry name" value="alpha/beta hydrolase"/>
    <property type="match status" value="1"/>
</dbReference>
<dbReference type="AlphaFoldDB" id="D2VIP2"/>
<protein>
    <submittedName>
        <fullName evidence="4">Predicted protein</fullName>
    </submittedName>
</protein>
<dbReference type="PANTHER" id="PTHR46118">
    <property type="entry name" value="PROTEIN ABHD11"/>
    <property type="match status" value="1"/>
</dbReference>
<feature type="domain" description="AB hydrolase-1" evidence="3">
    <location>
        <begin position="76"/>
        <end position="345"/>
    </location>
</feature>
<dbReference type="OMA" id="LITMHGL"/>
<dbReference type="KEGG" id="ngr:NAEGRDRAFT_68747"/>
<evidence type="ECO:0000256" key="2">
    <source>
        <dbReference type="ARBA" id="ARBA00022801"/>
    </source>
</evidence>
<dbReference type="Pfam" id="PF00561">
    <property type="entry name" value="Abhydrolase_1"/>
    <property type="match status" value="1"/>
</dbReference>
<dbReference type="VEuPathDB" id="AmoebaDB:NAEGRDRAFT_68747"/>
<evidence type="ECO:0000259" key="3">
    <source>
        <dbReference type="Pfam" id="PF00561"/>
    </source>
</evidence>
<dbReference type="GeneID" id="8852175"/>
<dbReference type="GO" id="GO:0016787">
    <property type="term" value="F:hydrolase activity"/>
    <property type="evidence" value="ECO:0007669"/>
    <property type="project" value="UniProtKB-KW"/>
</dbReference>
<dbReference type="EMBL" id="GG738874">
    <property type="protein sequence ID" value="EFC43308.1"/>
    <property type="molecule type" value="Genomic_DNA"/>
</dbReference>
<keyword evidence="2" id="KW-0378">Hydrolase</keyword>
<dbReference type="STRING" id="5762.D2VIP2"/>
<name>D2VIP2_NAEGR</name>
<sequence length="363" mass="41866">MLNTITRRHFSLQKTIITGGFSNFHHHHQQQQLRNYSHYNPIPDITYKSVEPEQDVAGSSSGNHHHHKYIDSKKVPLIVLHGLFGSYLNFSTFARQYSQKHHTKVYLLNLRNHSEKQNHSAVMNFAVMASDLAHFVNKHHIEEFDLFGFSLGGKTSMAACLGNDFKNHVANRVRKLVVGDISPLPLRDSEWDIPTVMNGLVLLDKQLDSMTTRSQADEFLKNHVPSPEVRSFLLSNLKKKDSSSSRSGIYDWKFNLSALASNLHEIADFPYKTDSVIQELKQLGRENITQLPWTPFEKPTLFMKGELSPLINSKSERTLNTMKTFFPNYELFQFDGCTHWIHAERYPLFFSKMEEFLNASNKE</sequence>
<proteinExistence type="inferred from homology"/>
<evidence type="ECO:0000256" key="1">
    <source>
        <dbReference type="ARBA" id="ARBA00008645"/>
    </source>
</evidence>
<dbReference type="InterPro" id="IPR000073">
    <property type="entry name" value="AB_hydrolase_1"/>
</dbReference>
<comment type="similarity">
    <text evidence="1">Belongs to the AB hydrolase superfamily.</text>
</comment>
<accession>D2VIP2</accession>
<keyword evidence="5" id="KW-1185">Reference proteome</keyword>
<dbReference type="FunCoup" id="D2VIP2">
    <property type="interactions" value="223"/>
</dbReference>
<dbReference type="InParanoid" id="D2VIP2"/>
<gene>
    <name evidence="4" type="ORF">NAEGRDRAFT_68747</name>
</gene>
<dbReference type="InterPro" id="IPR029058">
    <property type="entry name" value="AB_hydrolase_fold"/>
</dbReference>
<dbReference type="OrthoDB" id="8119704at2759"/>
<reference evidence="4 5" key="1">
    <citation type="journal article" date="2010" name="Cell">
        <title>The genome of Naegleria gruberi illuminates early eukaryotic versatility.</title>
        <authorList>
            <person name="Fritz-Laylin L.K."/>
            <person name="Prochnik S.E."/>
            <person name="Ginger M.L."/>
            <person name="Dacks J.B."/>
            <person name="Carpenter M.L."/>
            <person name="Field M.C."/>
            <person name="Kuo A."/>
            <person name="Paredez A."/>
            <person name="Chapman J."/>
            <person name="Pham J."/>
            <person name="Shu S."/>
            <person name="Neupane R."/>
            <person name="Cipriano M."/>
            <person name="Mancuso J."/>
            <person name="Tu H."/>
            <person name="Salamov A."/>
            <person name="Lindquist E."/>
            <person name="Shapiro H."/>
            <person name="Lucas S."/>
            <person name="Grigoriev I.V."/>
            <person name="Cande W.Z."/>
            <person name="Fulton C."/>
            <person name="Rokhsar D.S."/>
            <person name="Dawson S.C."/>
        </authorList>
    </citation>
    <scope>NUCLEOTIDE SEQUENCE [LARGE SCALE GENOMIC DNA]</scope>
    <source>
        <strain evidence="4 5">NEG-M</strain>
    </source>
</reference>
<evidence type="ECO:0000313" key="4">
    <source>
        <dbReference type="EMBL" id="EFC43308.1"/>
    </source>
</evidence>
<dbReference type="RefSeq" id="XP_002676052.1">
    <property type="nucleotide sequence ID" value="XM_002676006.1"/>
</dbReference>
<dbReference type="SUPFAM" id="SSF53474">
    <property type="entry name" value="alpha/beta-Hydrolases"/>
    <property type="match status" value="1"/>
</dbReference>
<dbReference type="Proteomes" id="UP000006671">
    <property type="component" value="Unassembled WGS sequence"/>
</dbReference>
<dbReference type="PANTHER" id="PTHR46118:SF4">
    <property type="entry name" value="PROTEIN ABHD11"/>
    <property type="match status" value="1"/>
</dbReference>
<evidence type="ECO:0000313" key="5">
    <source>
        <dbReference type="Proteomes" id="UP000006671"/>
    </source>
</evidence>